<evidence type="ECO:0000313" key="2">
    <source>
        <dbReference type="Proteomes" id="UP000439903"/>
    </source>
</evidence>
<evidence type="ECO:0000313" key="1">
    <source>
        <dbReference type="EMBL" id="KAF0476744.1"/>
    </source>
</evidence>
<gene>
    <name evidence="1" type="ORF">F8M41_024327</name>
</gene>
<organism evidence="1 2">
    <name type="scientific">Gigaspora margarita</name>
    <dbReference type="NCBI Taxonomy" id="4874"/>
    <lineage>
        <taxon>Eukaryota</taxon>
        <taxon>Fungi</taxon>
        <taxon>Fungi incertae sedis</taxon>
        <taxon>Mucoromycota</taxon>
        <taxon>Glomeromycotina</taxon>
        <taxon>Glomeromycetes</taxon>
        <taxon>Diversisporales</taxon>
        <taxon>Gigasporaceae</taxon>
        <taxon>Gigaspora</taxon>
    </lineage>
</organism>
<dbReference type="AlphaFoldDB" id="A0A8H3XN21"/>
<reference evidence="1 2" key="1">
    <citation type="journal article" date="2019" name="Environ. Microbiol.">
        <title>At the nexus of three kingdoms: the genome of the mycorrhizal fungus Gigaspora margarita provides insights into plant, endobacterial and fungal interactions.</title>
        <authorList>
            <person name="Venice F."/>
            <person name="Ghignone S."/>
            <person name="Salvioli di Fossalunga A."/>
            <person name="Amselem J."/>
            <person name="Novero M."/>
            <person name="Xianan X."/>
            <person name="Sedzielewska Toro K."/>
            <person name="Morin E."/>
            <person name="Lipzen A."/>
            <person name="Grigoriev I.V."/>
            <person name="Henrissat B."/>
            <person name="Martin F.M."/>
            <person name="Bonfante P."/>
        </authorList>
    </citation>
    <scope>NUCLEOTIDE SEQUENCE [LARGE SCALE GENOMIC DNA]</scope>
    <source>
        <strain evidence="1 2">BEG34</strain>
    </source>
</reference>
<keyword evidence="2" id="KW-1185">Reference proteome</keyword>
<dbReference type="EMBL" id="WTPW01000822">
    <property type="protein sequence ID" value="KAF0476744.1"/>
    <property type="molecule type" value="Genomic_DNA"/>
</dbReference>
<sequence>MSPRTKRQKQISNLPRKKGCFLSQKNHIFTEPQNVTTIESQEGWTEDEPIEFGWTEDELIEFEGVEKRLINEILKWHKDAAKNLRLVYTGNSRTIVWRQKKKKKSMKKTQKESKNLKHFFNQIH</sequence>
<proteinExistence type="predicted"/>
<dbReference type="Proteomes" id="UP000439903">
    <property type="component" value="Unassembled WGS sequence"/>
</dbReference>
<accession>A0A8H3XN21</accession>
<name>A0A8H3XN21_GIGMA</name>
<protein>
    <submittedName>
        <fullName evidence="1">Zinc finger protein</fullName>
    </submittedName>
</protein>
<comment type="caution">
    <text evidence="1">The sequence shown here is derived from an EMBL/GenBank/DDBJ whole genome shotgun (WGS) entry which is preliminary data.</text>
</comment>
<dbReference type="OrthoDB" id="2389367at2759"/>